<evidence type="ECO:0000313" key="2">
    <source>
        <dbReference type="EMBL" id="KAL0198810.1"/>
    </source>
</evidence>
<protein>
    <submittedName>
        <fullName evidence="1">Uncharacterized protein</fullName>
    </submittedName>
</protein>
<evidence type="ECO:0000313" key="3">
    <source>
        <dbReference type="Proteomes" id="UP001529510"/>
    </source>
</evidence>
<dbReference type="Proteomes" id="UP001529510">
    <property type="component" value="Unassembled WGS sequence"/>
</dbReference>
<keyword evidence="3" id="KW-1185">Reference proteome</keyword>
<feature type="non-terminal residue" evidence="1">
    <location>
        <position position="1"/>
    </location>
</feature>
<feature type="non-terminal residue" evidence="1">
    <location>
        <position position="68"/>
    </location>
</feature>
<name>A0ABD0QNQ7_CIRMR</name>
<reference evidence="1 3" key="1">
    <citation type="submission" date="2024-05" db="EMBL/GenBank/DDBJ databases">
        <title>Genome sequencing and assembly of Indian major carp, Cirrhinus mrigala (Hamilton, 1822).</title>
        <authorList>
            <person name="Mohindra V."/>
            <person name="Chowdhury L.M."/>
            <person name="Lal K."/>
            <person name="Jena J.K."/>
        </authorList>
    </citation>
    <scope>NUCLEOTIDE SEQUENCE [LARGE SCALE GENOMIC DNA]</scope>
    <source>
        <strain evidence="1">CM1030</strain>
        <tissue evidence="1">Blood</tissue>
    </source>
</reference>
<organism evidence="1 3">
    <name type="scientific">Cirrhinus mrigala</name>
    <name type="common">Mrigala</name>
    <dbReference type="NCBI Taxonomy" id="683832"/>
    <lineage>
        <taxon>Eukaryota</taxon>
        <taxon>Metazoa</taxon>
        <taxon>Chordata</taxon>
        <taxon>Craniata</taxon>
        <taxon>Vertebrata</taxon>
        <taxon>Euteleostomi</taxon>
        <taxon>Actinopterygii</taxon>
        <taxon>Neopterygii</taxon>
        <taxon>Teleostei</taxon>
        <taxon>Ostariophysi</taxon>
        <taxon>Cypriniformes</taxon>
        <taxon>Cyprinidae</taxon>
        <taxon>Labeoninae</taxon>
        <taxon>Labeonini</taxon>
        <taxon>Cirrhinus</taxon>
    </lineage>
</organism>
<accession>A0ABD0QNQ7</accession>
<evidence type="ECO:0000313" key="1">
    <source>
        <dbReference type="EMBL" id="KAL0187731.1"/>
    </source>
</evidence>
<comment type="caution">
    <text evidence="1">The sequence shown here is derived from an EMBL/GenBank/DDBJ whole genome shotgun (WGS) entry which is preliminary data.</text>
</comment>
<dbReference type="AlphaFoldDB" id="A0ABD0QNQ7"/>
<gene>
    <name evidence="2" type="ORF">M9458_007350</name>
    <name evidence="1" type="ORF">M9458_014830</name>
</gene>
<sequence>LNHLLDAGDITAHQVDKFQTAALKFLMRAVEYALQKLPLREPLLNHARFVDVRQRAECGVEDALYFVE</sequence>
<dbReference type="EMBL" id="JAMKFB020000007">
    <property type="protein sequence ID" value="KAL0187731.1"/>
    <property type="molecule type" value="Genomic_DNA"/>
</dbReference>
<dbReference type="EMBL" id="JAMKFB020000003">
    <property type="protein sequence ID" value="KAL0198810.1"/>
    <property type="molecule type" value="Genomic_DNA"/>
</dbReference>
<proteinExistence type="predicted"/>